<evidence type="ECO:0000313" key="1">
    <source>
        <dbReference type="EMBL" id="KAF2470105.1"/>
    </source>
</evidence>
<name>A0ACB6QVI6_9PLEO</name>
<reference evidence="1" key="1">
    <citation type="journal article" date="2020" name="Stud. Mycol.">
        <title>101 Dothideomycetes genomes: a test case for predicting lifestyles and emergence of pathogens.</title>
        <authorList>
            <person name="Haridas S."/>
            <person name="Albert R."/>
            <person name="Binder M."/>
            <person name="Bloem J."/>
            <person name="Labutti K."/>
            <person name="Salamov A."/>
            <person name="Andreopoulos B."/>
            <person name="Baker S."/>
            <person name="Barry K."/>
            <person name="Bills G."/>
            <person name="Bluhm B."/>
            <person name="Cannon C."/>
            <person name="Castanera R."/>
            <person name="Culley D."/>
            <person name="Daum C."/>
            <person name="Ezra D."/>
            <person name="Gonzalez J."/>
            <person name="Henrissat B."/>
            <person name="Kuo A."/>
            <person name="Liang C."/>
            <person name="Lipzen A."/>
            <person name="Lutzoni F."/>
            <person name="Magnuson J."/>
            <person name="Mondo S."/>
            <person name="Nolan M."/>
            <person name="Ohm R."/>
            <person name="Pangilinan J."/>
            <person name="Park H.-J."/>
            <person name="Ramirez L."/>
            <person name="Alfaro M."/>
            <person name="Sun H."/>
            <person name="Tritt A."/>
            <person name="Yoshinaga Y."/>
            <person name="Zwiers L.-H."/>
            <person name="Turgeon B."/>
            <person name="Goodwin S."/>
            <person name="Spatafora J."/>
            <person name="Crous P."/>
            <person name="Grigoriev I."/>
        </authorList>
    </citation>
    <scope>NUCLEOTIDE SEQUENCE</scope>
    <source>
        <strain evidence="1">ATCC 200398</strain>
    </source>
</reference>
<accession>A0ACB6QVI6</accession>
<dbReference type="Proteomes" id="UP000799755">
    <property type="component" value="Unassembled WGS sequence"/>
</dbReference>
<gene>
    <name evidence="1" type="ORF">BDR25DRAFT_262767</name>
</gene>
<comment type="caution">
    <text evidence="1">The sequence shown here is derived from an EMBL/GenBank/DDBJ whole genome shotgun (WGS) entry which is preliminary data.</text>
</comment>
<evidence type="ECO:0000313" key="2">
    <source>
        <dbReference type="Proteomes" id="UP000799755"/>
    </source>
</evidence>
<protein>
    <submittedName>
        <fullName evidence="1">Uncharacterized protein</fullName>
    </submittedName>
</protein>
<sequence>MTATLKPIKRVKCTYQDCQASFDTEKEMKRHKKYSVEHDYCQKCDEDFESYDELANHKAYRPDNHGKACRVCGEEFKSVSGLKRHIELAHRVDQKLPCIGCGEEFYRASLLIEHLEFGHCSMISSSQFQGHIVHKFLITQLLKGGPEYDRFLQKISKHNAAVDDEDSGGVSLGLMDEEAEELHDVEFQAIKPDIPAESINLADKIPKPWPLLPSQAKSVDADSGLLSPFSKLSVDGDDDSTAVASTADESYVSATSRQFKVWGSGRSSSTLFPKAKPTPTEWSIAEHDQQLEEEHGINILATRFWDPTSTDYNAERFFEPITGAYRCPFPCEQAFDIPADLNKHIMDDHRITTMRCPSCLKKYRSATALVAHCESRSSKCRVSQAEDFNVFLDRLTGGFLSVDEKTRPEFIYNPTVTFRNSETGVVERYKPPTASYLQYETTKPADWKEPERKTGCTIGGGGGNRVGLPPAWK</sequence>
<keyword evidence="2" id="KW-1185">Reference proteome</keyword>
<organism evidence="1 2">
    <name type="scientific">Lindgomyces ingoldianus</name>
    <dbReference type="NCBI Taxonomy" id="673940"/>
    <lineage>
        <taxon>Eukaryota</taxon>
        <taxon>Fungi</taxon>
        <taxon>Dikarya</taxon>
        <taxon>Ascomycota</taxon>
        <taxon>Pezizomycotina</taxon>
        <taxon>Dothideomycetes</taxon>
        <taxon>Pleosporomycetidae</taxon>
        <taxon>Pleosporales</taxon>
        <taxon>Lindgomycetaceae</taxon>
        <taxon>Lindgomyces</taxon>
    </lineage>
</organism>
<dbReference type="EMBL" id="MU003509">
    <property type="protein sequence ID" value="KAF2470105.1"/>
    <property type="molecule type" value="Genomic_DNA"/>
</dbReference>
<proteinExistence type="predicted"/>